<dbReference type="Proteomes" id="UP001597533">
    <property type="component" value="Unassembled WGS sequence"/>
</dbReference>
<dbReference type="InterPro" id="IPR000157">
    <property type="entry name" value="TIR_dom"/>
</dbReference>
<comment type="caution">
    <text evidence="3">The sequence shown here is derived from an EMBL/GenBank/DDBJ whole genome shotgun (WGS) entry which is preliminary data.</text>
</comment>
<accession>A0ABW5WJI0</accession>
<feature type="transmembrane region" description="Helical" evidence="1">
    <location>
        <begin position="207"/>
        <end position="234"/>
    </location>
</feature>
<dbReference type="Pfam" id="PF13676">
    <property type="entry name" value="TIR_2"/>
    <property type="match status" value="1"/>
</dbReference>
<evidence type="ECO:0000259" key="2">
    <source>
        <dbReference type="Pfam" id="PF13676"/>
    </source>
</evidence>
<evidence type="ECO:0000313" key="4">
    <source>
        <dbReference type="Proteomes" id="UP001597533"/>
    </source>
</evidence>
<dbReference type="SUPFAM" id="SSF52200">
    <property type="entry name" value="Toll/Interleukin receptor TIR domain"/>
    <property type="match status" value="1"/>
</dbReference>
<feature type="domain" description="TIR" evidence="2">
    <location>
        <begin position="11"/>
        <end position="125"/>
    </location>
</feature>
<name>A0ABW5WJI0_9FLAO</name>
<feature type="transmembrane region" description="Helical" evidence="1">
    <location>
        <begin position="241"/>
        <end position="263"/>
    </location>
</feature>
<organism evidence="3 4">
    <name type="scientific">Lacinutrix iliipiscaria</name>
    <dbReference type="NCBI Taxonomy" id="1230532"/>
    <lineage>
        <taxon>Bacteria</taxon>
        <taxon>Pseudomonadati</taxon>
        <taxon>Bacteroidota</taxon>
        <taxon>Flavobacteriia</taxon>
        <taxon>Flavobacteriales</taxon>
        <taxon>Flavobacteriaceae</taxon>
        <taxon>Lacinutrix</taxon>
    </lineage>
</organism>
<evidence type="ECO:0000313" key="3">
    <source>
        <dbReference type="EMBL" id="MFD2822654.1"/>
    </source>
</evidence>
<keyword evidence="4" id="KW-1185">Reference proteome</keyword>
<dbReference type="EMBL" id="JBHUOV010000001">
    <property type="protein sequence ID" value="MFD2822654.1"/>
    <property type="molecule type" value="Genomic_DNA"/>
</dbReference>
<reference evidence="4" key="1">
    <citation type="journal article" date="2019" name="Int. J. Syst. Evol. Microbiol.">
        <title>The Global Catalogue of Microorganisms (GCM) 10K type strain sequencing project: providing services to taxonomists for standard genome sequencing and annotation.</title>
        <authorList>
            <consortium name="The Broad Institute Genomics Platform"/>
            <consortium name="The Broad Institute Genome Sequencing Center for Infectious Disease"/>
            <person name="Wu L."/>
            <person name="Ma J."/>
        </authorList>
    </citation>
    <scope>NUCLEOTIDE SEQUENCE [LARGE SCALE GENOMIC DNA]</scope>
    <source>
        <strain evidence="4">KCTC 32141</strain>
    </source>
</reference>
<proteinExistence type="predicted"/>
<sequence length="299" mass="33464">MFFNSKKQGRIFISYRRSDTQGYAGRLSDSLGDYFGENRVFRDIEDIKGGSEYAKDIESQVSTADAVIVLIGPQWLTTADSDGNRRIDNPNDWVAQEIVMAMEHGIRIFPVLIEGTVLPRAEELPEKLAPILNYNAITISDSKWDADILALGKIISFDIPTTNERILFWVQALIYSLLSISLIISAATVAKSAINIPSDYDPEVYKLIARPIAAIPFYVIISALIILSLILRLIAKEKQKYIIYSIVTGVVGSAFFFFGFVFIREQSTIMEQSMFIFFGSVLVSTLMLLFLGLSGFKPK</sequence>
<gene>
    <name evidence="3" type="ORF">ACFS5M_03175</name>
</gene>
<keyword evidence="1" id="KW-0812">Transmembrane</keyword>
<feature type="transmembrane region" description="Helical" evidence="1">
    <location>
        <begin position="166"/>
        <end position="187"/>
    </location>
</feature>
<evidence type="ECO:0000256" key="1">
    <source>
        <dbReference type="SAM" id="Phobius"/>
    </source>
</evidence>
<dbReference type="InterPro" id="IPR035897">
    <property type="entry name" value="Toll_tir_struct_dom_sf"/>
</dbReference>
<keyword evidence="1" id="KW-1133">Transmembrane helix</keyword>
<feature type="transmembrane region" description="Helical" evidence="1">
    <location>
        <begin position="275"/>
        <end position="296"/>
    </location>
</feature>
<keyword evidence="1" id="KW-0472">Membrane</keyword>
<keyword evidence="3" id="KW-0675">Receptor</keyword>
<protein>
    <submittedName>
        <fullName evidence="3">Toll/interleukin-1 receptor domain-containing protein</fullName>
    </submittedName>
</protein>
<dbReference type="Gene3D" id="3.40.50.10140">
    <property type="entry name" value="Toll/interleukin-1 receptor homology (TIR) domain"/>
    <property type="match status" value="1"/>
</dbReference>
<dbReference type="RefSeq" id="WP_183485642.1">
    <property type="nucleotide sequence ID" value="NZ_JBHUOV010000001.1"/>
</dbReference>